<evidence type="ECO:0000259" key="2">
    <source>
        <dbReference type="Pfam" id="PF10680"/>
    </source>
</evidence>
<dbReference type="GO" id="GO:0045943">
    <property type="term" value="P:positive regulation of transcription by RNA polymerase I"/>
    <property type="evidence" value="ECO:0007669"/>
    <property type="project" value="EnsemblFungi"/>
</dbReference>
<dbReference type="STRING" id="1071383.J7S2M5"/>
<dbReference type="OrthoDB" id="4068335at2759"/>
<evidence type="ECO:0000313" key="4">
    <source>
        <dbReference type="Proteomes" id="UP000006310"/>
    </source>
</evidence>
<organism evidence="3 4">
    <name type="scientific">Huiozyma naganishii (strain ATCC MYA-139 / BCRC 22969 / CBS 8797 / KCTC 17520 / NBRC 10181 / NCYC 3082 / Yp74L-3)</name>
    <name type="common">Yeast</name>
    <name type="synonym">Kazachstania naganishii</name>
    <dbReference type="NCBI Taxonomy" id="1071383"/>
    <lineage>
        <taxon>Eukaryota</taxon>
        <taxon>Fungi</taxon>
        <taxon>Dikarya</taxon>
        <taxon>Ascomycota</taxon>
        <taxon>Saccharomycotina</taxon>
        <taxon>Saccharomycetes</taxon>
        <taxon>Saccharomycetales</taxon>
        <taxon>Saccharomycetaceae</taxon>
        <taxon>Huiozyma</taxon>
    </lineage>
</organism>
<dbReference type="Pfam" id="PF10680">
    <property type="entry name" value="RRN9"/>
    <property type="match status" value="1"/>
</dbReference>
<dbReference type="KEGG" id="kng:KNAG_0J00340"/>
<dbReference type="GeneID" id="34527872"/>
<dbReference type="eggNOG" id="ENOG502QRG3">
    <property type="taxonomic scope" value="Eukaryota"/>
</dbReference>
<protein>
    <recommendedName>
        <fullName evidence="2">Rrn9 domain-containing protein</fullName>
    </recommendedName>
</protein>
<proteinExistence type="predicted"/>
<dbReference type="GO" id="GO:0001181">
    <property type="term" value="F:RNA polymerase I general transcription initiation factor activity"/>
    <property type="evidence" value="ECO:0007669"/>
    <property type="project" value="EnsemblFungi"/>
</dbReference>
<sequence>MSDDTSAGESERLEDGPGRNADSVPSNDKELKKIDREQQQTIDSAHELLTTLEYAHRNDLPLHLYSSFLLKKLLCRANERKHAYEVNKFIQHNIKDSWVSWPNENTAINPQTDTIYEDTPTKRGGSNQPAGAVVDDPIRPGEVSERALRHAARLLNIEMNAVWQQGLSRSARIAGTSLDVDKCEMPVELSSRVIGKLDHLFAGLNHKIAQKNKISISNDPEAPVRHISDLEAVQERDDTTRVNQDTKLTYHDIIERACEMNEDMKDIYMKSLELYHDIPKQYRKQQFKLPKKVLKHFRYKHDRTPHLRAMCDTMKDKEYVPIKRLLNDASLNTEERTLLKTFQSNDVEHNLNKKSFLLIKYNQERWERSRNGCEDEDPAVKDTKNGPKQKQQQKGDLPPDISTLPIRKFTPYLDEDAEVDEDEYGIADCLVTLPRRHCNNNNSNNNNINGDNIPK</sequence>
<dbReference type="GO" id="GO:0042790">
    <property type="term" value="P:nucleolar large rRNA transcription by RNA polymerase I"/>
    <property type="evidence" value="ECO:0007669"/>
    <property type="project" value="EnsemblFungi"/>
</dbReference>
<dbReference type="GO" id="GO:0000500">
    <property type="term" value="C:RNA polymerase I upstream activating factor complex"/>
    <property type="evidence" value="ECO:0007669"/>
    <property type="project" value="EnsemblFungi"/>
</dbReference>
<feature type="compositionally biased region" description="Basic and acidic residues" evidence="1">
    <location>
        <begin position="369"/>
        <end position="385"/>
    </location>
</feature>
<dbReference type="AlphaFoldDB" id="J7S2M5"/>
<dbReference type="EMBL" id="HE978323">
    <property type="protein sequence ID" value="CCK72117.1"/>
    <property type="molecule type" value="Genomic_DNA"/>
</dbReference>
<reference evidence="3 4" key="1">
    <citation type="journal article" date="2011" name="Proc. Natl. Acad. Sci. U.S.A.">
        <title>Evolutionary erosion of yeast sex chromosomes by mating-type switching accidents.</title>
        <authorList>
            <person name="Gordon J.L."/>
            <person name="Armisen D."/>
            <person name="Proux-Wera E."/>
            <person name="Oheigeartaigh S.S."/>
            <person name="Byrne K.P."/>
            <person name="Wolfe K.H."/>
        </authorList>
    </citation>
    <scope>NUCLEOTIDE SEQUENCE [LARGE SCALE GENOMIC DNA]</scope>
    <source>
        <strain evidence="4">ATCC MYA-139 / BCRC 22969 / CBS 8797 / CCRC 22969 / KCTC 17520 / NBRC 10181 / NCYC 3082</strain>
    </source>
</reference>
<accession>J7S2M5</accession>
<feature type="region of interest" description="Disordered" evidence="1">
    <location>
        <begin position="369"/>
        <end position="403"/>
    </location>
</feature>
<reference evidence="4" key="2">
    <citation type="submission" date="2012-08" db="EMBL/GenBank/DDBJ databases">
        <title>Genome sequence of Kazachstania naganishii.</title>
        <authorList>
            <person name="Gordon J.L."/>
            <person name="Armisen D."/>
            <person name="Proux-Wera E."/>
            <person name="OhEigeartaigh S.S."/>
            <person name="Byrne K.P."/>
            <person name="Wolfe K.H."/>
        </authorList>
    </citation>
    <scope>NUCLEOTIDE SEQUENCE [LARGE SCALE GENOMIC DNA]</scope>
    <source>
        <strain evidence="4">ATCC MYA-139 / BCRC 22969 / CBS 8797 / CCRC 22969 / KCTC 17520 / NBRC 10181 / NCYC 3082</strain>
    </source>
</reference>
<evidence type="ECO:0000256" key="1">
    <source>
        <dbReference type="SAM" id="MobiDB-lite"/>
    </source>
</evidence>
<feature type="region of interest" description="Disordered" evidence="1">
    <location>
        <begin position="1"/>
        <end position="33"/>
    </location>
</feature>
<name>J7S2M5_HUIN7</name>
<dbReference type="HOGENOM" id="CLU_061609_0_0_1"/>
<dbReference type="InterPro" id="IPR019622">
    <property type="entry name" value="Rrn9_dom"/>
</dbReference>
<gene>
    <name evidence="3" type="primary">KNAG0J00340</name>
    <name evidence="3" type="ordered locus">KNAG_0J00340</name>
</gene>
<evidence type="ECO:0000313" key="3">
    <source>
        <dbReference type="EMBL" id="CCK72117.1"/>
    </source>
</evidence>
<dbReference type="Proteomes" id="UP000006310">
    <property type="component" value="Chromosome 10"/>
</dbReference>
<dbReference type="RefSeq" id="XP_022466362.1">
    <property type="nucleotide sequence ID" value="XM_022610025.1"/>
</dbReference>
<feature type="domain" description="Rrn9" evidence="2">
    <location>
        <begin position="52"/>
        <end position="117"/>
    </location>
</feature>
<keyword evidence="4" id="KW-1185">Reference proteome</keyword>
<dbReference type="GO" id="GO:0017025">
    <property type="term" value="F:TBP-class protein binding"/>
    <property type="evidence" value="ECO:0007669"/>
    <property type="project" value="EnsemblFungi"/>
</dbReference>